<organism evidence="1 2">
    <name type="scientific">Planococcus plakortidis</name>
    <dbReference type="NCBI Taxonomy" id="1038856"/>
    <lineage>
        <taxon>Bacteria</taxon>
        <taxon>Bacillati</taxon>
        <taxon>Bacillota</taxon>
        <taxon>Bacilli</taxon>
        <taxon>Bacillales</taxon>
        <taxon>Caryophanaceae</taxon>
        <taxon>Planococcus</taxon>
    </lineage>
</organism>
<dbReference type="Proteomes" id="UP000092650">
    <property type="component" value="Chromosome"/>
</dbReference>
<keyword evidence="2" id="KW-1185">Reference proteome</keyword>
<dbReference type="PIRSF" id="PIRSF021292">
    <property type="entry name" value="Competence_ComGD"/>
    <property type="match status" value="1"/>
</dbReference>
<dbReference type="EMBL" id="CP016539">
    <property type="protein sequence ID" value="ANU21659.1"/>
    <property type="molecule type" value="Genomic_DNA"/>
</dbReference>
<gene>
    <name evidence="1" type="ORF">BBI15_03325</name>
</gene>
<dbReference type="InterPro" id="IPR016785">
    <property type="entry name" value="ComGD"/>
</dbReference>
<reference evidence="1" key="1">
    <citation type="submission" date="2016-10" db="EMBL/GenBank/DDBJ databases">
        <authorList>
            <person name="See-Too W.S."/>
        </authorList>
    </citation>
    <scope>NUCLEOTIDE SEQUENCE [LARGE SCALE GENOMIC DNA]</scope>
    <source>
        <strain evidence="1">DSM 23997</strain>
    </source>
</reference>
<name>A0A1C7ED16_9BACL</name>
<sequence>MEMLLVLMAVGISASLVVASAASLERKREEDRFFALLEQDIHYAQSQSYSLGTSVVVVFRVAKPGYEVVYGLTRPGYARAMPESIRLNASSNLREVYFMANGSIHQPGTMRFSTSSGERTVTVHLGKGRVVVSK</sequence>
<proteinExistence type="predicted"/>
<evidence type="ECO:0000313" key="2">
    <source>
        <dbReference type="Proteomes" id="UP000092650"/>
    </source>
</evidence>
<accession>A0A1C7ED16</accession>
<dbReference type="AlphaFoldDB" id="A0A1C7ED16"/>
<dbReference type="GO" id="GO:0030420">
    <property type="term" value="P:establishment of competence for transformation"/>
    <property type="evidence" value="ECO:0007669"/>
    <property type="project" value="InterPro"/>
</dbReference>
<protein>
    <recommendedName>
        <fullName evidence="3">Competence protein ComG</fullName>
    </recommendedName>
</protein>
<evidence type="ECO:0000313" key="1">
    <source>
        <dbReference type="EMBL" id="ANU21659.1"/>
    </source>
</evidence>
<evidence type="ECO:0008006" key="3">
    <source>
        <dbReference type="Google" id="ProtNLM"/>
    </source>
</evidence>
<dbReference type="KEGG" id="ppla:BBI15_03325"/>
<dbReference type="STRING" id="1038856.BBI15_03325"/>